<proteinExistence type="predicted"/>
<evidence type="ECO:0000256" key="2">
    <source>
        <dbReference type="ARBA" id="ARBA00022559"/>
    </source>
</evidence>
<dbReference type="SUPFAM" id="SSF54909">
    <property type="entry name" value="Dimeric alpha+beta barrel"/>
    <property type="match status" value="1"/>
</dbReference>
<dbReference type="Proteomes" id="UP001596414">
    <property type="component" value="Unassembled WGS sequence"/>
</dbReference>
<dbReference type="InterPro" id="IPR055828">
    <property type="entry name" value="DUF7405"/>
</dbReference>
<dbReference type="EMBL" id="JBHSZQ010000008">
    <property type="protein sequence ID" value="MFC7125720.1"/>
    <property type="molecule type" value="Genomic_DNA"/>
</dbReference>
<evidence type="ECO:0000256" key="1">
    <source>
        <dbReference type="ARBA" id="ARBA00001970"/>
    </source>
</evidence>
<reference evidence="7 8" key="1">
    <citation type="journal article" date="2014" name="Int. J. Syst. Evol. Microbiol.">
        <title>Complete genome sequence of Corynebacterium casei LMG S-19264T (=DSM 44701T), isolated from a smear-ripened cheese.</title>
        <authorList>
            <consortium name="US DOE Joint Genome Institute (JGI-PGF)"/>
            <person name="Walter F."/>
            <person name="Albersmeier A."/>
            <person name="Kalinowski J."/>
            <person name="Ruckert C."/>
        </authorList>
    </citation>
    <scope>NUCLEOTIDE SEQUENCE [LARGE SCALE GENOMIC DNA]</scope>
    <source>
        <strain evidence="7 8">CGMCC 4.7215</strain>
    </source>
</reference>
<keyword evidence="5" id="KW-0408">Iron</keyword>
<accession>A0ABD5X3Q5</accession>
<comment type="caution">
    <text evidence="7">The sequence shown here is derived from an EMBL/GenBank/DDBJ whole genome shotgun (WGS) entry which is preliminary data.</text>
</comment>
<dbReference type="InterPro" id="IPR006314">
    <property type="entry name" value="Dyp_peroxidase"/>
</dbReference>
<keyword evidence="3" id="KW-0479">Metal-binding</keyword>
<keyword evidence="2" id="KW-0575">Peroxidase</keyword>
<dbReference type="AlphaFoldDB" id="A0ABD5X3Q5"/>
<evidence type="ECO:0000256" key="6">
    <source>
        <dbReference type="SAM" id="MobiDB-lite"/>
    </source>
</evidence>
<feature type="region of interest" description="Disordered" evidence="6">
    <location>
        <begin position="200"/>
        <end position="221"/>
    </location>
</feature>
<evidence type="ECO:0000256" key="3">
    <source>
        <dbReference type="ARBA" id="ARBA00022723"/>
    </source>
</evidence>
<protein>
    <submittedName>
        <fullName evidence="7">Tat pathway signal protein</fullName>
    </submittedName>
</protein>
<gene>
    <name evidence="7" type="ORF">ACFQJ7_06665</name>
</gene>
<keyword evidence="4" id="KW-0560">Oxidoreductase</keyword>
<evidence type="ECO:0000256" key="5">
    <source>
        <dbReference type="ARBA" id="ARBA00023004"/>
    </source>
</evidence>
<comment type="cofactor">
    <cofactor evidence="1">
        <name>heme b</name>
        <dbReference type="ChEBI" id="CHEBI:60344"/>
    </cofactor>
</comment>
<evidence type="ECO:0000256" key="4">
    <source>
        <dbReference type="ARBA" id="ARBA00023002"/>
    </source>
</evidence>
<organism evidence="7 8">
    <name type="scientific">Halovenus rubra</name>
    <dbReference type="NCBI Taxonomy" id="869890"/>
    <lineage>
        <taxon>Archaea</taxon>
        <taxon>Methanobacteriati</taxon>
        <taxon>Methanobacteriota</taxon>
        <taxon>Stenosarchaea group</taxon>
        <taxon>Halobacteria</taxon>
        <taxon>Halobacteriales</taxon>
        <taxon>Haloarculaceae</taxon>
        <taxon>Halovenus</taxon>
    </lineage>
</organism>
<dbReference type="Pfam" id="PF24152">
    <property type="entry name" value="DUF7405"/>
    <property type="match status" value="1"/>
</dbReference>
<dbReference type="InterPro" id="IPR011008">
    <property type="entry name" value="Dimeric_a/b-barrel"/>
</dbReference>
<name>A0ABD5X3Q5_9EURY</name>
<dbReference type="GO" id="GO:0046872">
    <property type="term" value="F:metal ion binding"/>
    <property type="evidence" value="ECO:0007669"/>
    <property type="project" value="UniProtKB-KW"/>
</dbReference>
<dbReference type="GO" id="GO:0004601">
    <property type="term" value="F:peroxidase activity"/>
    <property type="evidence" value="ECO:0007669"/>
    <property type="project" value="UniProtKB-KW"/>
</dbReference>
<evidence type="ECO:0000313" key="8">
    <source>
        <dbReference type="Proteomes" id="UP001596414"/>
    </source>
</evidence>
<evidence type="ECO:0000313" key="7">
    <source>
        <dbReference type="EMBL" id="MFC7125720.1"/>
    </source>
</evidence>
<dbReference type="PROSITE" id="PS51404">
    <property type="entry name" value="DYP_PEROXIDASE"/>
    <property type="match status" value="1"/>
</dbReference>
<sequence length="425" mass="45845">MEAVSRDRMTDKARELSRREYFQMLVATGGMAALSACLDEQESTETQAVPQGDPAKRPARQHAWNAVLGEDEHGNLRPPAHRVLVPLNLVTDPNEDDSATVESAFRSLESAYAYDSEGLLFTVGYTPSYFETVGAESPIPAPTALTSDEDPAFDSFDAMVHLASNRPDVVLEAEEALLGAVSAPNDVEMEATLDGIFQRGEPRRTGFVGPGLPKSKGKAVGGVPDELPEDAPFFMGFKSGFAESQASEDRVTVASGPYEGGTTTHVESLTVQLKTWFEQDNHFQRVAKLFSPEHASDELVGNIGEKLGTSTGVAGDIAQQTSTDARNEGVIGHAQKAARAREDGEPLLLRRDFNTVDGDRPGVHFLSHQQTIADFVRTRKAMAGGALAGNGVGQNHGNGILQYIFVRRRGNFLVPPRDMRALPAI</sequence>